<gene>
    <name evidence="1" type="ORF">FX985_02338</name>
</gene>
<evidence type="ECO:0000313" key="2">
    <source>
        <dbReference type="Proteomes" id="UP000323425"/>
    </source>
</evidence>
<protein>
    <submittedName>
        <fullName evidence="1">Uncharacterized protein</fullName>
    </submittedName>
</protein>
<evidence type="ECO:0000313" key="1">
    <source>
        <dbReference type="EMBL" id="KAA8562272.1"/>
    </source>
</evidence>
<comment type="caution">
    <text evidence="1">The sequence shown here is derived from an EMBL/GenBank/DDBJ whole genome shotgun (WGS) entry which is preliminary data.</text>
</comment>
<proteinExistence type="predicted"/>
<reference evidence="1 2" key="1">
    <citation type="journal article" date="2018" name="Plant Biotechnol. Rep.">
        <title>Diversity and antifungal activity of endophytic bacteria associated with Panax ginseng seedlings.</title>
        <authorList>
            <person name="Park J.M."/>
            <person name="Hong C.E."/>
            <person name="Jo S.H."/>
        </authorList>
    </citation>
    <scope>NUCLEOTIDE SEQUENCE [LARGE SCALE GENOMIC DNA]</scope>
    <source>
        <strain evidence="1 2">PgKB38</strain>
    </source>
</reference>
<name>A0A5M9J2D6_9PSED</name>
<organism evidence="1 2">
    <name type="scientific">Pseudomonas extremaustralis</name>
    <dbReference type="NCBI Taxonomy" id="359110"/>
    <lineage>
        <taxon>Bacteria</taxon>
        <taxon>Pseudomonadati</taxon>
        <taxon>Pseudomonadota</taxon>
        <taxon>Gammaproteobacteria</taxon>
        <taxon>Pseudomonadales</taxon>
        <taxon>Pseudomonadaceae</taxon>
        <taxon>Pseudomonas</taxon>
    </lineage>
</organism>
<dbReference type="Proteomes" id="UP000323425">
    <property type="component" value="Unassembled WGS sequence"/>
</dbReference>
<accession>A0A5M9J2D6</accession>
<sequence length="182" mass="19917">MWEGACPRWRWVSQHLCQPCRRLRSLAKARHLPQGIGGIHEIYSRATLYLPPAIQCGRGLAPDGGGSANIFANRAAVFEASLKLDISHRGLVYPCDLPPGCFLPANSDPVWEGACPRWRCVSQPLCQQCRRLRSLAKARHLPQGIGGIREIYRRAAFYLPTAIQCGRGLAPDGGGSVTLFSG</sequence>
<dbReference type="AlphaFoldDB" id="A0A5M9J2D6"/>
<dbReference type="EMBL" id="VTFH01000001">
    <property type="protein sequence ID" value="KAA8562272.1"/>
    <property type="molecule type" value="Genomic_DNA"/>
</dbReference>